<keyword evidence="11" id="KW-1185">Reference proteome</keyword>
<evidence type="ECO:0000256" key="1">
    <source>
        <dbReference type="ARBA" id="ARBA00022553"/>
    </source>
</evidence>
<dbReference type="CDD" id="cd17624">
    <property type="entry name" value="REC_OmpR_PmrA-like"/>
    <property type="match status" value="1"/>
</dbReference>
<gene>
    <name evidence="10" type="ORF">BDK89_3706</name>
</gene>
<accession>A0A4R7I392</accession>
<dbReference type="InterPro" id="IPR011006">
    <property type="entry name" value="CheY-like_superfamily"/>
</dbReference>
<dbReference type="Gene3D" id="6.10.250.690">
    <property type="match status" value="1"/>
</dbReference>
<dbReference type="SUPFAM" id="SSF52172">
    <property type="entry name" value="CheY-like"/>
    <property type="match status" value="1"/>
</dbReference>
<evidence type="ECO:0000259" key="9">
    <source>
        <dbReference type="PROSITE" id="PS51755"/>
    </source>
</evidence>
<dbReference type="GO" id="GO:0032993">
    <property type="term" value="C:protein-DNA complex"/>
    <property type="evidence" value="ECO:0007669"/>
    <property type="project" value="TreeGrafter"/>
</dbReference>
<keyword evidence="4 7" id="KW-0238">DNA-binding</keyword>
<dbReference type="PROSITE" id="PS51755">
    <property type="entry name" value="OMPR_PHOB"/>
    <property type="match status" value="1"/>
</dbReference>
<organism evidence="10 11">
    <name type="scientific">Ilumatobacter fluminis</name>
    <dbReference type="NCBI Taxonomy" id="467091"/>
    <lineage>
        <taxon>Bacteria</taxon>
        <taxon>Bacillati</taxon>
        <taxon>Actinomycetota</taxon>
        <taxon>Acidimicrobiia</taxon>
        <taxon>Acidimicrobiales</taxon>
        <taxon>Ilumatobacteraceae</taxon>
        <taxon>Ilumatobacter</taxon>
    </lineage>
</organism>
<evidence type="ECO:0000259" key="8">
    <source>
        <dbReference type="PROSITE" id="PS50110"/>
    </source>
</evidence>
<dbReference type="InterPro" id="IPR001867">
    <property type="entry name" value="OmpR/PhoB-type_DNA-bd"/>
</dbReference>
<dbReference type="GO" id="GO:0000156">
    <property type="term" value="F:phosphorelay response regulator activity"/>
    <property type="evidence" value="ECO:0007669"/>
    <property type="project" value="TreeGrafter"/>
</dbReference>
<feature type="modified residue" description="4-aspartylphosphate" evidence="6">
    <location>
        <position position="56"/>
    </location>
</feature>
<evidence type="ECO:0000313" key="11">
    <source>
        <dbReference type="Proteomes" id="UP000294558"/>
    </source>
</evidence>
<dbReference type="AlphaFoldDB" id="A0A4R7I392"/>
<name>A0A4R7I392_9ACTN</name>
<dbReference type="PANTHER" id="PTHR48111">
    <property type="entry name" value="REGULATOR OF RPOS"/>
    <property type="match status" value="1"/>
</dbReference>
<dbReference type="PROSITE" id="PS50110">
    <property type="entry name" value="RESPONSE_REGULATORY"/>
    <property type="match status" value="1"/>
</dbReference>
<dbReference type="PANTHER" id="PTHR48111:SF22">
    <property type="entry name" value="REGULATOR OF RPOS"/>
    <property type="match status" value="1"/>
</dbReference>
<protein>
    <submittedName>
        <fullName evidence="10">Winged helix family two component transcriptional regulator</fullName>
    </submittedName>
</protein>
<dbReference type="CDD" id="cd00383">
    <property type="entry name" value="trans_reg_C"/>
    <property type="match status" value="1"/>
</dbReference>
<proteinExistence type="predicted"/>
<feature type="domain" description="OmpR/PhoB-type" evidence="9">
    <location>
        <begin position="129"/>
        <end position="227"/>
    </location>
</feature>
<dbReference type="SMART" id="SM00862">
    <property type="entry name" value="Trans_reg_C"/>
    <property type="match status" value="1"/>
</dbReference>
<dbReference type="RefSeq" id="WP_133870331.1">
    <property type="nucleotide sequence ID" value="NZ_SOAU01000001.1"/>
</dbReference>
<dbReference type="GO" id="GO:0005829">
    <property type="term" value="C:cytosol"/>
    <property type="evidence" value="ECO:0007669"/>
    <property type="project" value="TreeGrafter"/>
</dbReference>
<dbReference type="GO" id="GO:0000976">
    <property type="term" value="F:transcription cis-regulatory region binding"/>
    <property type="evidence" value="ECO:0007669"/>
    <property type="project" value="TreeGrafter"/>
</dbReference>
<reference evidence="10 11" key="1">
    <citation type="submission" date="2019-03" db="EMBL/GenBank/DDBJ databases">
        <title>Sequencing the genomes of 1000 actinobacteria strains.</title>
        <authorList>
            <person name="Klenk H.-P."/>
        </authorList>
    </citation>
    <scope>NUCLEOTIDE SEQUENCE [LARGE SCALE GENOMIC DNA]</scope>
    <source>
        <strain evidence="10 11">DSM 18936</strain>
    </source>
</reference>
<keyword evidence="1 6" id="KW-0597">Phosphoprotein</keyword>
<dbReference type="OrthoDB" id="116118at2"/>
<dbReference type="Gene3D" id="1.10.10.10">
    <property type="entry name" value="Winged helix-like DNA-binding domain superfamily/Winged helix DNA-binding domain"/>
    <property type="match status" value="1"/>
</dbReference>
<evidence type="ECO:0000256" key="6">
    <source>
        <dbReference type="PROSITE-ProRule" id="PRU00169"/>
    </source>
</evidence>
<dbReference type="GO" id="GO:0006355">
    <property type="term" value="P:regulation of DNA-templated transcription"/>
    <property type="evidence" value="ECO:0007669"/>
    <property type="project" value="InterPro"/>
</dbReference>
<feature type="DNA-binding region" description="OmpR/PhoB-type" evidence="7">
    <location>
        <begin position="129"/>
        <end position="227"/>
    </location>
</feature>
<dbReference type="InterPro" id="IPR001789">
    <property type="entry name" value="Sig_transdc_resp-reg_receiver"/>
</dbReference>
<evidence type="ECO:0000256" key="7">
    <source>
        <dbReference type="PROSITE-ProRule" id="PRU01091"/>
    </source>
</evidence>
<dbReference type="FunFam" id="3.40.50.2300:FF:000002">
    <property type="entry name" value="DNA-binding response regulator PhoP"/>
    <property type="match status" value="1"/>
</dbReference>
<comment type="caution">
    <text evidence="10">The sequence shown here is derived from an EMBL/GenBank/DDBJ whole genome shotgun (WGS) entry which is preliminary data.</text>
</comment>
<evidence type="ECO:0000256" key="4">
    <source>
        <dbReference type="ARBA" id="ARBA00023125"/>
    </source>
</evidence>
<keyword evidence="3" id="KW-0805">Transcription regulation</keyword>
<dbReference type="SMART" id="SM00448">
    <property type="entry name" value="REC"/>
    <property type="match status" value="1"/>
</dbReference>
<dbReference type="InterPro" id="IPR039420">
    <property type="entry name" value="WalR-like"/>
</dbReference>
<dbReference type="EMBL" id="SOAU01000001">
    <property type="protein sequence ID" value="TDT18092.1"/>
    <property type="molecule type" value="Genomic_DNA"/>
</dbReference>
<feature type="domain" description="Response regulatory" evidence="8">
    <location>
        <begin position="7"/>
        <end position="121"/>
    </location>
</feature>
<keyword evidence="5" id="KW-0804">Transcription</keyword>
<evidence type="ECO:0000256" key="5">
    <source>
        <dbReference type="ARBA" id="ARBA00023163"/>
    </source>
</evidence>
<dbReference type="FunFam" id="1.10.10.10:FF:000005">
    <property type="entry name" value="Two-component system response regulator"/>
    <property type="match status" value="1"/>
</dbReference>
<evidence type="ECO:0000313" key="10">
    <source>
        <dbReference type="EMBL" id="TDT18092.1"/>
    </source>
</evidence>
<dbReference type="Proteomes" id="UP000294558">
    <property type="component" value="Unassembled WGS sequence"/>
</dbReference>
<dbReference type="InterPro" id="IPR036388">
    <property type="entry name" value="WH-like_DNA-bd_sf"/>
</dbReference>
<sequence length="229" mass="24763">MTDAAAHLLVVDDDAALRDSLDTALGYEGYRITTARDGAAALDALSSTAFDLVVLDIGLPNVDGLSVCRTLRHGGDRTPVLLLTARGATNDRVDGLDAGADDYVVKPFALDELFARVRALLRRSAPIEGGTVRVGALVVDTVARRATVGGRSVDLTKTEFDLLAFLTEQRGKVLTRSEIYERIWGYDFDTGSRSLDVYVSYLRSKLEAGGEARLIQTVRGVGFVMRQEP</sequence>
<evidence type="ECO:0000256" key="2">
    <source>
        <dbReference type="ARBA" id="ARBA00023012"/>
    </source>
</evidence>
<evidence type="ECO:0000256" key="3">
    <source>
        <dbReference type="ARBA" id="ARBA00023015"/>
    </source>
</evidence>
<dbReference type="Pfam" id="PF00072">
    <property type="entry name" value="Response_reg"/>
    <property type="match status" value="1"/>
</dbReference>
<dbReference type="Pfam" id="PF00486">
    <property type="entry name" value="Trans_reg_C"/>
    <property type="match status" value="1"/>
</dbReference>
<keyword evidence="2" id="KW-0902">Two-component regulatory system</keyword>
<dbReference type="Gene3D" id="3.40.50.2300">
    <property type="match status" value="1"/>
</dbReference>